<reference evidence="1 2" key="1">
    <citation type="submission" date="2021-03" db="EMBL/GenBank/DDBJ databases">
        <title>Caproiciproducens sp. nov. isolated from feces of cow.</title>
        <authorList>
            <person name="Choi J.-Y."/>
        </authorList>
    </citation>
    <scope>NUCLEOTIDE SEQUENCE [LARGE SCALE GENOMIC DNA]</scope>
    <source>
        <strain evidence="1 2">AGMB10547</strain>
    </source>
</reference>
<evidence type="ECO:0008006" key="3">
    <source>
        <dbReference type="Google" id="ProtNLM"/>
    </source>
</evidence>
<evidence type="ECO:0000313" key="1">
    <source>
        <dbReference type="EMBL" id="MBW7572151.1"/>
    </source>
</evidence>
<proteinExistence type="predicted"/>
<keyword evidence="2" id="KW-1185">Reference proteome</keyword>
<name>A0ABS7DM43_9FIRM</name>
<organism evidence="1 2">
    <name type="scientific">Caproiciproducens faecalis</name>
    <dbReference type="NCBI Taxonomy" id="2820301"/>
    <lineage>
        <taxon>Bacteria</taxon>
        <taxon>Bacillati</taxon>
        <taxon>Bacillota</taxon>
        <taxon>Clostridia</taxon>
        <taxon>Eubacteriales</taxon>
        <taxon>Acutalibacteraceae</taxon>
        <taxon>Caproiciproducens</taxon>
    </lineage>
</organism>
<dbReference type="EMBL" id="JAGFNZ010000002">
    <property type="protein sequence ID" value="MBW7572151.1"/>
    <property type="molecule type" value="Genomic_DNA"/>
</dbReference>
<protein>
    <recommendedName>
        <fullName evidence="3">YozE SAM-like domain-containing protein</fullName>
    </recommendedName>
</protein>
<comment type="caution">
    <text evidence="1">The sequence shown here is derived from an EMBL/GenBank/DDBJ whole genome shotgun (WGS) entry which is preliminary data.</text>
</comment>
<dbReference type="Proteomes" id="UP000719942">
    <property type="component" value="Unassembled WGS sequence"/>
</dbReference>
<sequence length="57" mass="6798">MTLEEMKKFDKKISSIPEPFGKGFPSLQRVFYEMSVKKDIAEDAVLREYLIWKKSKR</sequence>
<gene>
    <name evidence="1" type="ORF">J5W02_04935</name>
</gene>
<evidence type="ECO:0000313" key="2">
    <source>
        <dbReference type="Proteomes" id="UP000719942"/>
    </source>
</evidence>
<accession>A0ABS7DM43</accession>
<dbReference type="RefSeq" id="WP_219964573.1">
    <property type="nucleotide sequence ID" value="NZ_JAGFNZ010000002.1"/>
</dbReference>